<sequence length="287" mass="29694">MPEQNPPPTPDRPAHSPVWETGMAPGEPRTPGSRRLWAAGLIAVAVFSSSALAISLLDRNTDGPSPGSDGDTAVALSGPDGLGFTLPAAPVAAPSGKSGMTSVRSSASADGSASASPATPTAGSGSAAPPSKGGPPASSGKPGTSTPSATWHSVRSVNYPDRYWQVSGDIVRLDPAGSASGRRAATFQLVKGLADDSCYSFATADGTYLRHRDFLLRAEADDSSALFAQDATFCPRVSSYPGAVMLESVNYPGRFLRHQNFRLKLDPNQNSDLYRADSAFRLVDGLS</sequence>
<dbReference type="InterPro" id="IPR007934">
    <property type="entry name" value="AbfB_ABD"/>
</dbReference>
<feature type="compositionally biased region" description="Pro residues" evidence="1">
    <location>
        <begin position="1"/>
        <end position="11"/>
    </location>
</feature>
<feature type="compositionally biased region" description="Low complexity" evidence="1">
    <location>
        <begin position="105"/>
        <end position="150"/>
    </location>
</feature>
<dbReference type="EMBL" id="JAVREY010000064">
    <property type="protein sequence ID" value="MDT0468002.1"/>
    <property type="molecule type" value="Genomic_DNA"/>
</dbReference>
<protein>
    <submittedName>
        <fullName evidence="3">AbfB domain-containing protein</fullName>
    </submittedName>
</protein>
<dbReference type="InterPro" id="IPR036195">
    <property type="entry name" value="AbfB_ABD_sf"/>
</dbReference>
<feature type="domain" description="Alpha-L-arabinofuranosidase B arabinose-binding" evidence="2">
    <location>
        <begin position="153"/>
        <end position="281"/>
    </location>
</feature>
<evidence type="ECO:0000313" key="4">
    <source>
        <dbReference type="Proteomes" id="UP001183809"/>
    </source>
</evidence>
<evidence type="ECO:0000259" key="2">
    <source>
        <dbReference type="Pfam" id="PF05270"/>
    </source>
</evidence>
<gene>
    <name evidence="3" type="ORF">RM764_34270</name>
</gene>
<evidence type="ECO:0000313" key="3">
    <source>
        <dbReference type="EMBL" id="MDT0468002.1"/>
    </source>
</evidence>
<dbReference type="RefSeq" id="WP_311699447.1">
    <property type="nucleotide sequence ID" value="NZ_JAVREY010000064.1"/>
</dbReference>
<keyword evidence="4" id="KW-1185">Reference proteome</keyword>
<comment type="caution">
    <text evidence="3">The sequence shown here is derived from an EMBL/GenBank/DDBJ whole genome shotgun (WGS) entry which is preliminary data.</text>
</comment>
<dbReference type="Proteomes" id="UP001183809">
    <property type="component" value="Unassembled WGS sequence"/>
</dbReference>
<dbReference type="Pfam" id="PF05270">
    <property type="entry name" value="AbfB"/>
    <property type="match status" value="1"/>
</dbReference>
<accession>A0ABU2U451</accession>
<dbReference type="SUPFAM" id="SSF110221">
    <property type="entry name" value="AbfB domain"/>
    <property type="match status" value="2"/>
</dbReference>
<dbReference type="CDD" id="cd23399">
    <property type="entry name" value="beta-trefoil_ABD_ABFB"/>
    <property type="match status" value="1"/>
</dbReference>
<evidence type="ECO:0000256" key="1">
    <source>
        <dbReference type="SAM" id="MobiDB-lite"/>
    </source>
</evidence>
<proteinExistence type="predicted"/>
<feature type="region of interest" description="Disordered" evidence="1">
    <location>
        <begin position="87"/>
        <end position="152"/>
    </location>
</feature>
<organism evidence="3 4">
    <name type="scientific">Streptomyces gibsoniae</name>
    <dbReference type="NCBI Taxonomy" id="3075529"/>
    <lineage>
        <taxon>Bacteria</taxon>
        <taxon>Bacillati</taxon>
        <taxon>Actinomycetota</taxon>
        <taxon>Actinomycetes</taxon>
        <taxon>Kitasatosporales</taxon>
        <taxon>Streptomycetaceae</taxon>
        <taxon>Streptomyces</taxon>
    </lineage>
</organism>
<feature type="region of interest" description="Disordered" evidence="1">
    <location>
        <begin position="1"/>
        <end position="33"/>
    </location>
</feature>
<name>A0ABU2U451_9ACTN</name>
<dbReference type="Gene3D" id="2.80.10.50">
    <property type="match status" value="1"/>
</dbReference>
<reference evidence="4" key="1">
    <citation type="submission" date="2023-07" db="EMBL/GenBank/DDBJ databases">
        <title>30 novel species of actinomycetes from the DSMZ collection.</title>
        <authorList>
            <person name="Nouioui I."/>
        </authorList>
    </citation>
    <scope>NUCLEOTIDE SEQUENCE [LARGE SCALE GENOMIC DNA]</scope>
    <source>
        <strain evidence="4">DSM 41699</strain>
    </source>
</reference>